<evidence type="ECO:0000313" key="2">
    <source>
        <dbReference type="Proteomes" id="UP000655443"/>
    </source>
</evidence>
<dbReference type="GO" id="GO:0004806">
    <property type="term" value="F:triacylglycerol lipase activity"/>
    <property type="evidence" value="ECO:0007669"/>
    <property type="project" value="InterPro"/>
</dbReference>
<keyword evidence="2" id="KW-1185">Reference proteome</keyword>
<dbReference type="GO" id="GO:0016042">
    <property type="term" value="P:lipid catabolic process"/>
    <property type="evidence" value="ECO:0007669"/>
    <property type="project" value="InterPro"/>
</dbReference>
<reference evidence="1" key="1">
    <citation type="journal article" date="2014" name="Int. J. Syst. Evol. Microbiol.">
        <title>Complete genome sequence of Corynebacterium casei LMG S-19264T (=DSM 44701T), isolated from a smear-ripened cheese.</title>
        <authorList>
            <consortium name="US DOE Joint Genome Institute (JGI-PGF)"/>
            <person name="Walter F."/>
            <person name="Albersmeier A."/>
            <person name="Kalinowski J."/>
            <person name="Ruckert C."/>
        </authorList>
    </citation>
    <scope>NUCLEOTIDE SEQUENCE</scope>
    <source>
        <strain evidence="1">JCM 4714</strain>
    </source>
</reference>
<dbReference type="SUPFAM" id="SSF53474">
    <property type="entry name" value="alpha/beta-Hydrolases"/>
    <property type="match status" value="1"/>
</dbReference>
<dbReference type="AlphaFoldDB" id="A0A918YTD3"/>
<dbReference type="InterPro" id="IPR005152">
    <property type="entry name" value="Lipase_secreted"/>
</dbReference>
<organism evidence="1 2">
    <name type="scientific">Streptomyces alanosinicus</name>
    <dbReference type="NCBI Taxonomy" id="68171"/>
    <lineage>
        <taxon>Bacteria</taxon>
        <taxon>Bacillati</taxon>
        <taxon>Actinomycetota</taxon>
        <taxon>Actinomycetes</taxon>
        <taxon>Kitasatosporales</taxon>
        <taxon>Streptomycetaceae</taxon>
        <taxon>Streptomyces</taxon>
    </lineage>
</organism>
<dbReference type="EMBL" id="BMVG01000038">
    <property type="protein sequence ID" value="GHE13110.1"/>
    <property type="molecule type" value="Genomic_DNA"/>
</dbReference>
<proteinExistence type="predicted"/>
<accession>A0A918YTD3</accession>
<gene>
    <name evidence="1" type="ORF">GCM10010339_79000</name>
</gene>
<evidence type="ECO:0000313" key="1">
    <source>
        <dbReference type="EMBL" id="GHE13110.1"/>
    </source>
</evidence>
<name>A0A918YTD3_9ACTN</name>
<comment type="caution">
    <text evidence="1">The sequence shown here is derived from an EMBL/GenBank/DDBJ whole genome shotgun (WGS) entry which is preliminary data.</text>
</comment>
<dbReference type="InterPro" id="IPR029058">
    <property type="entry name" value="AB_hydrolase_fold"/>
</dbReference>
<dbReference type="Gene3D" id="1.10.260.160">
    <property type="match status" value="1"/>
</dbReference>
<dbReference type="PANTHER" id="PTHR34853">
    <property type="match status" value="1"/>
</dbReference>
<dbReference type="PROSITE" id="PS51257">
    <property type="entry name" value="PROKAR_LIPOPROTEIN"/>
    <property type="match status" value="1"/>
</dbReference>
<evidence type="ECO:0008006" key="3">
    <source>
        <dbReference type="Google" id="ProtNLM"/>
    </source>
</evidence>
<reference evidence="1" key="2">
    <citation type="submission" date="2020-09" db="EMBL/GenBank/DDBJ databases">
        <authorList>
            <person name="Sun Q."/>
            <person name="Ohkuma M."/>
        </authorList>
    </citation>
    <scope>NUCLEOTIDE SEQUENCE</scope>
    <source>
        <strain evidence="1">JCM 4714</strain>
    </source>
</reference>
<dbReference type="Proteomes" id="UP000655443">
    <property type="component" value="Unassembled WGS sequence"/>
</dbReference>
<dbReference type="Gene3D" id="3.40.50.1820">
    <property type="entry name" value="alpha/beta hydrolase"/>
    <property type="match status" value="1"/>
</dbReference>
<protein>
    <recommendedName>
        <fullName evidence="3">Alpha/beta hydrolase</fullName>
    </recommendedName>
</protein>
<dbReference type="PANTHER" id="PTHR34853:SF1">
    <property type="entry name" value="LIPASE 5"/>
    <property type="match status" value="1"/>
</dbReference>
<dbReference type="PIRSF" id="PIRSF029171">
    <property type="entry name" value="Esterase_LipA"/>
    <property type="match status" value="1"/>
</dbReference>
<sequence>MNIFRFDSRFDGSSAKHAALALVCAVTVLAAAGCGDDSRRVSSPAHPHPATRGSVVSVTPVADLDAKEVAARVAKAGIDATQVRYGVRADRIVYRTVDFKGKPTTASELVAIPKNDDRDLRVVSWLHGTEVYRGEVASVNDESPDRATALLFASTGRAVSAPDYLGLGKGPGTHPYGNPKATVTASVDALRATRTFARREGRGLDRRVLVSGFSQGGPATMLVGRALQQGADPYFRPGALAPVAGPFHLSGFEAAAADDKVDRSSLYLAYFATAWNRMYGLYGAPDQAFRAPYDKTVETLFDGDHKASQIAAALPRTSKQLFTEAFLQKVRHPTGDLRRNLEVMDTTCDWRPDVPVHLFHARGDKDVSFTNSLRCRRQLTAKGADQQLSDVGEFDHSTTILKALPQVVREFDRAR</sequence>